<reference evidence="1" key="2">
    <citation type="journal article" date="2022" name="New Phytol.">
        <title>Evolutionary transition to the ectomycorrhizal habit in the genomes of a hyperdiverse lineage of mushroom-forming fungi.</title>
        <authorList>
            <person name="Looney B."/>
            <person name="Miyauchi S."/>
            <person name="Morin E."/>
            <person name="Drula E."/>
            <person name="Courty P.E."/>
            <person name="Kohler A."/>
            <person name="Kuo A."/>
            <person name="LaButti K."/>
            <person name="Pangilinan J."/>
            <person name="Lipzen A."/>
            <person name="Riley R."/>
            <person name="Andreopoulos W."/>
            <person name="He G."/>
            <person name="Johnson J."/>
            <person name="Nolan M."/>
            <person name="Tritt A."/>
            <person name="Barry K.W."/>
            <person name="Grigoriev I.V."/>
            <person name="Nagy L.G."/>
            <person name="Hibbett D."/>
            <person name="Henrissat B."/>
            <person name="Matheny P.B."/>
            <person name="Labbe J."/>
            <person name="Martin F.M."/>
        </authorList>
    </citation>
    <scope>NUCLEOTIDE SEQUENCE</scope>
    <source>
        <strain evidence="1">HHB10654</strain>
    </source>
</reference>
<protein>
    <submittedName>
        <fullName evidence="1">Uncharacterized protein</fullName>
    </submittedName>
</protein>
<name>A0ACB8SYN2_9AGAM</name>
<evidence type="ECO:0000313" key="2">
    <source>
        <dbReference type="Proteomes" id="UP000814140"/>
    </source>
</evidence>
<gene>
    <name evidence="1" type="ORF">BV25DRAFT_765072</name>
</gene>
<dbReference type="Proteomes" id="UP000814140">
    <property type="component" value="Unassembled WGS sequence"/>
</dbReference>
<keyword evidence="2" id="KW-1185">Reference proteome</keyword>
<dbReference type="EMBL" id="MU277212">
    <property type="protein sequence ID" value="KAI0061514.1"/>
    <property type="molecule type" value="Genomic_DNA"/>
</dbReference>
<proteinExistence type="predicted"/>
<reference evidence="1" key="1">
    <citation type="submission" date="2021-03" db="EMBL/GenBank/DDBJ databases">
        <authorList>
            <consortium name="DOE Joint Genome Institute"/>
            <person name="Ahrendt S."/>
            <person name="Looney B.P."/>
            <person name="Miyauchi S."/>
            <person name="Morin E."/>
            <person name="Drula E."/>
            <person name="Courty P.E."/>
            <person name="Chicoki N."/>
            <person name="Fauchery L."/>
            <person name="Kohler A."/>
            <person name="Kuo A."/>
            <person name="Labutti K."/>
            <person name="Pangilinan J."/>
            <person name="Lipzen A."/>
            <person name="Riley R."/>
            <person name="Andreopoulos W."/>
            <person name="He G."/>
            <person name="Johnson J."/>
            <person name="Barry K.W."/>
            <person name="Grigoriev I.V."/>
            <person name="Nagy L."/>
            <person name="Hibbett D."/>
            <person name="Henrissat B."/>
            <person name="Matheny P.B."/>
            <person name="Labbe J."/>
            <person name="Martin F."/>
        </authorList>
    </citation>
    <scope>NUCLEOTIDE SEQUENCE</scope>
    <source>
        <strain evidence="1">HHB10654</strain>
    </source>
</reference>
<sequence length="292" mass="32337">MGLDFPSLPADVSVMLLETLPGRDILACGATCRRLRSLVTDSVSLQYAIELFACGMLDGPRGPQSLSIPDRLDRLRRFTAAWEQLQWTNRVMLSHFVGFRPCYDLSGDMLALTRADGLDLMVSRQFSSELRGIDEHHIVFAVPGSSRLSNFQVSLDQDLLFFKELLPGNSLRLHSRSLLTGETHPLAYISDVTNAAAYIHDICGDFLLETSYLDGPALSQLRLRNLKTGLVSKNGMPQDHKRAIFLDKHHILSVGPHIWGLANLSCLVLLPAPKPTRCRPRVAASTPILPTV</sequence>
<comment type="caution">
    <text evidence="1">The sequence shown here is derived from an EMBL/GenBank/DDBJ whole genome shotgun (WGS) entry which is preliminary data.</text>
</comment>
<evidence type="ECO:0000313" key="1">
    <source>
        <dbReference type="EMBL" id="KAI0061514.1"/>
    </source>
</evidence>
<organism evidence="1 2">
    <name type="scientific">Artomyces pyxidatus</name>
    <dbReference type="NCBI Taxonomy" id="48021"/>
    <lineage>
        <taxon>Eukaryota</taxon>
        <taxon>Fungi</taxon>
        <taxon>Dikarya</taxon>
        <taxon>Basidiomycota</taxon>
        <taxon>Agaricomycotina</taxon>
        <taxon>Agaricomycetes</taxon>
        <taxon>Russulales</taxon>
        <taxon>Auriscalpiaceae</taxon>
        <taxon>Artomyces</taxon>
    </lineage>
</organism>
<accession>A0ACB8SYN2</accession>